<evidence type="ECO:0000313" key="2">
    <source>
        <dbReference type="Proteomes" id="UP000005392"/>
    </source>
</evidence>
<name>F9EM99_9FUSO</name>
<proteinExistence type="predicted"/>
<sequence>MNFYHLYLKKRKINYMHQVIVKAQNEELLKSIQLDVLLRGYIVLIYVLWESAFKTLHEYFLKF</sequence>
<dbReference type="AlphaFoldDB" id="F9EM99"/>
<dbReference type="Proteomes" id="UP000005392">
    <property type="component" value="Unassembled WGS sequence"/>
</dbReference>
<gene>
    <name evidence="1" type="ORF">HMPREF9094_1054</name>
</gene>
<organism evidence="1 2">
    <name type="scientific">Fusobacterium animalis ATCC 51191</name>
    <dbReference type="NCBI Taxonomy" id="997347"/>
    <lineage>
        <taxon>Bacteria</taxon>
        <taxon>Fusobacteriati</taxon>
        <taxon>Fusobacteriota</taxon>
        <taxon>Fusobacteriia</taxon>
        <taxon>Fusobacteriales</taxon>
        <taxon>Fusobacteriaceae</taxon>
        <taxon>Fusobacterium</taxon>
    </lineage>
</organism>
<protein>
    <submittedName>
        <fullName evidence="1">Uncharacterized protein</fullName>
    </submittedName>
</protein>
<accession>F9EM99</accession>
<dbReference type="EMBL" id="AFQD01000170">
    <property type="protein sequence ID" value="EGQ79924.1"/>
    <property type="molecule type" value="Genomic_DNA"/>
</dbReference>
<comment type="caution">
    <text evidence="1">The sequence shown here is derived from an EMBL/GenBank/DDBJ whole genome shotgun (WGS) entry which is preliminary data.</text>
</comment>
<dbReference type="HOGENOM" id="CLU_2879374_0_0_0"/>
<reference evidence="1 2" key="1">
    <citation type="submission" date="2011-05" db="EMBL/GenBank/DDBJ databases">
        <authorList>
            <person name="Muzny D."/>
            <person name="Qin X."/>
            <person name="Deng J."/>
            <person name="Jiang H."/>
            <person name="Liu Y."/>
            <person name="Qu J."/>
            <person name="Song X.-Z."/>
            <person name="Zhang L."/>
            <person name="Thornton R."/>
            <person name="Coyle M."/>
            <person name="Francisco L."/>
            <person name="Jackson L."/>
            <person name="Javaid M."/>
            <person name="Korchina V."/>
            <person name="Kovar C."/>
            <person name="Mata R."/>
            <person name="Mathew T."/>
            <person name="Ngo R."/>
            <person name="Nguyen L."/>
            <person name="Nguyen N."/>
            <person name="Okwuonu G."/>
            <person name="Ongeri F."/>
            <person name="Pham C."/>
            <person name="Simmons D."/>
            <person name="Wilczek-Boney K."/>
            <person name="Hale W."/>
            <person name="Jakkamsetti A."/>
            <person name="Pham P."/>
            <person name="Ruth R."/>
            <person name="San Lucas F."/>
            <person name="Warren J."/>
            <person name="Zhang J."/>
            <person name="Zhao Z."/>
            <person name="Zhou C."/>
            <person name="Zhu D."/>
            <person name="Lee S."/>
            <person name="Bess C."/>
            <person name="Blankenburg K."/>
            <person name="Forbes L."/>
            <person name="Fu Q."/>
            <person name="Gubbala S."/>
            <person name="Hirani K."/>
            <person name="Jayaseelan J.C."/>
            <person name="Lara F."/>
            <person name="Munidasa M."/>
            <person name="Palculict T."/>
            <person name="Patil S."/>
            <person name="Pu L.-L."/>
            <person name="Saada N."/>
            <person name="Tang L."/>
            <person name="Weissenberger G."/>
            <person name="Zhu Y."/>
            <person name="Hemphill L."/>
            <person name="Shang Y."/>
            <person name="Youmans B."/>
            <person name="Ayvaz T."/>
            <person name="Ross M."/>
            <person name="Santibanez J."/>
            <person name="Aqrawi P."/>
            <person name="Gross S."/>
            <person name="Joshi V."/>
            <person name="Fowler G."/>
            <person name="Nazareth L."/>
            <person name="Reid J."/>
            <person name="Worley K."/>
            <person name="Petrosino J."/>
            <person name="Highlander S."/>
            <person name="Gibbs R."/>
        </authorList>
    </citation>
    <scope>NUCLEOTIDE SEQUENCE [LARGE SCALE GENOMIC DNA]</scope>
    <source>
        <strain evidence="1 2">ATCC 51191</strain>
    </source>
</reference>
<dbReference type="PATRIC" id="fig|997347.4.peg.981"/>
<evidence type="ECO:0000313" key="1">
    <source>
        <dbReference type="EMBL" id="EGQ79924.1"/>
    </source>
</evidence>
<keyword evidence="2" id="KW-1185">Reference proteome</keyword>